<evidence type="ECO:0000313" key="3">
    <source>
        <dbReference type="EMBL" id="AVQ03531.1"/>
    </source>
</evidence>
<sequence>MAVQFDSFEIEETFACSVETLFRAFTDPAIKRDWYVDGAHADTHETLDYSLDAQVGGKEIFRLVLNDKTPVPGMRIDMVGECVARVDAALLVYASRMIAGERVVSITNETFVFSAHGAGARLKMTQQGTYLEGADGPELRRRGHEQLLADLRRHLDA</sequence>
<proteinExistence type="inferred from homology"/>
<dbReference type="Gene3D" id="3.30.530.20">
    <property type="match status" value="1"/>
</dbReference>
<dbReference type="Proteomes" id="UP000240527">
    <property type="component" value="Chromosome"/>
</dbReference>
<dbReference type="EMBL" id="CP027850">
    <property type="protein sequence ID" value="AVQ03531.1"/>
    <property type="molecule type" value="Genomic_DNA"/>
</dbReference>
<dbReference type="Pfam" id="PF08327">
    <property type="entry name" value="AHSA1"/>
    <property type="match status" value="1"/>
</dbReference>
<organism evidence="3 4">
    <name type="scientific">Caulobacter segnis</name>
    <dbReference type="NCBI Taxonomy" id="88688"/>
    <lineage>
        <taxon>Bacteria</taxon>
        <taxon>Pseudomonadati</taxon>
        <taxon>Pseudomonadota</taxon>
        <taxon>Alphaproteobacteria</taxon>
        <taxon>Caulobacterales</taxon>
        <taxon>Caulobacteraceae</taxon>
        <taxon>Caulobacter</taxon>
    </lineage>
</organism>
<evidence type="ECO:0000256" key="1">
    <source>
        <dbReference type="ARBA" id="ARBA00006817"/>
    </source>
</evidence>
<dbReference type="SUPFAM" id="SSF55961">
    <property type="entry name" value="Bet v1-like"/>
    <property type="match status" value="1"/>
</dbReference>
<evidence type="ECO:0000259" key="2">
    <source>
        <dbReference type="Pfam" id="PF08327"/>
    </source>
</evidence>
<dbReference type="InterPro" id="IPR013538">
    <property type="entry name" value="ASHA1/2-like_C"/>
</dbReference>
<protein>
    <recommendedName>
        <fullName evidence="2">Activator of Hsp90 ATPase homologue 1/2-like C-terminal domain-containing protein</fullName>
    </recommendedName>
</protein>
<reference evidence="3 4" key="1">
    <citation type="journal article" date="2015" name="Biotechnol. Bioeng.">
        <title>Genome sequence and phenotypic characterization of Caulobacter segnis.</title>
        <authorList>
            <person name="Patel S."/>
            <person name="Fletcher B."/>
            <person name="Scott D.C."/>
            <person name="Ely B."/>
        </authorList>
    </citation>
    <scope>NUCLEOTIDE SEQUENCE [LARGE SCALE GENOMIC DNA]</scope>
    <source>
        <strain evidence="3 4">TK0059</strain>
    </source>
</reference>
<keyword evidence="4" id="KW-1185">Reference proteome</keyword>
<gene>
    <name evidence="3" type="ORF">B7G68_17785</name>
</gene>
<dbReference type="RefSeq" id="WP_013080549.1">
    <property type="nucleotide sequence ID" value="NZ_CP027850.1"/>
</dbReference>
<comment type="similarity">
    <text evidence="1">Belongs to the AHA1 family.</text>
</comment>
<evidence type="ECO:0000313" key="4">
    <source>
        <dbReference type="Proteomes" id="UP000240527"/>
    </source>
</evidence>
<dbReference type="InterPro" id="IPR023393">
    <property type="entry name" value="START-like_dom_sf"/>
</dbReference>
<feature type="domain" description="Activator of Hsp90 ATPase homologue 1/2-like C-terminal" evidence="2">
    <location>
        <begin position="16"/>
        <end position="155"/>
    </location>
</feature>
<name>A0ABN5IY61_9CAUL</name>
<accession>A0ABN5IY61</accession>